<dbReference type="EMBL" id="FPCK01000001">
    <property type="protein sequence ID" value="SFV28230.1"/>
    <property type="molecule type" value="Genomic_DNA"/>
</dbReference>
<dbReference type="Proteomes" id="UP000199074">
    <property type="component" value="Unassembled WGS sequence"/>
</dbReference>
<keyword evidence="2" id="KW-0223">Dioxygenase</keyword>
<gene>
    <name evidence="2" type="ORF">SAMN05216456_0469</name>
</gene>
<proteinExistence type="predicted"/>
<dbReference type="PROSITE" id="PS51819">
    <property type="entry name" value="VOC"/>
    <property type="match status" value="1"/>
</dbReference>
<keyword evidence="2" id="KW-0560">Oxidoreductase</keyword>
<evidence type="ECO:0000259" key="1">
    <source>
        <dbReference type="PROSITE" id="PS51819"/>
    </source>
</evidence>
<sequence length="145" mass="16342">MTSDTPSNPHHPPRVPPAIEEDTMLKDKDSAAIVAVKDIERAKRFYRDVLELDLVADNDQVLEFRTGATTLVVYVSEFAGTNKANAVVWGVGDDLEAIVSRLRDKGVQFEQFDGMEYSEGIHRAGDFRMVWFRDPDGNFLHLNSM</sequence>
<dbReference type="GO" id="GO:0051213">
    <property type="term" value="F:dioxygenase activity"/>
    <property type="evidence" value="ECO:0007669"/>
    <property type="project" value="UniProtKB-KW"/>
</dbReference>
<dbReference type="InterPro" id="IPR029068">
    <property type="entry name" value="Glyas_Bleomycin-R_OHBP_Dase"/>
</dbReference>
<organism evidence="2 3">
    <name type="scientific">Devosia crocina</name>
    <dbReference type="NCBI Taxonomy" id="429728"/>
    <lineage>
        <taxon>Bacteria</taxon>
        <taxon>Pseudomonadati</taxon>
        <taxon>Pseudomonadota</taxon>
        <taxon>Alphaproteobacteria</taxon>
        <taxon>Hyphomicrobiales</taxon>
        <taxon>Devosiaceae</taxon>
        <taxon>Devosia</taxon>
    </lineage>
</organism>
<dbReference type="STRING" id="429728.SAMN05216456_0469"/>
<dbReference type="AlphaFoldDB" id="A0A1I7N0N3"/>
<name>A0A1I7N0N3_9HYPH</name>
<dbReference type="CDD" id="cd06587">
    <property type="entry name" value="VOC"/>
    <property type="match status" value="1"/>
</dbReference>
<dbReference type="InterPro" id="IPR004360">
    <property type="entry name" value="Glyas_Fos-R_dOase_dom"/>
</dbReference>
<reference evidence="2 3" key="1">
    <citation type="submission" date="2016-10" db="EMBL/GenBank/DDBJ databases">
        <authorList>
            <person name="de Groot N.N."/>
        </authorList>
    </citation>
    <scope>NUCLEOTIDE SEQUENCE [LARGE SCALE GENOMIC DNA]</scope>
    <source>
        <strain evidence="2 3">IPL20</strain>
    </source>
</reference>
<dbReference type="Pfam" id="PF00903">
    <property type="entry name" value="Glyoxalase"/>
    <property type="match status" value="1"/>
</dbReference>
<dbReference type="SUPFAM" id="SSF54593">
    <property type="entry name" value="Glyoxalase/Bleomycin resistance protein/Dihydroxybiphenyl dioxygenase"/>
    <property type="match status" value="1"/>
</dbReference>
<keyword evidence="3" id="KW-1185">Reference proteome</keyword>
<accession>A0A1I7N0N3</accession>
<feature type="domain" description="VOC" evidence="1">
    <location>
        <begin position="27"/>
        <end position="145"/>
    </location>
</feature>
<protein>
    <submittedName>
        <fullName evidence="2">Glyoxalase/Bleomycin resistance protein/Dioxygenase superfamily protein</fullName>
    </submittedName>
</protein>
<evidence type="ECO:0000313" key="3">
    <source>
        <dbReference type="Proteomes" id="UP000199074"/>
    </source>
</evidence>
<dbReference type="Gene3D" id="3.10.180.10">
    <property type="entry name" value="2,3-Dihydroxybiphenyl 1,2-Dioxygenase, domain 1"/>
    <property type="match status" value="1"/>
</dbReference>
<dbReference type="InterPro" id="IPR037523">
    <property type="entry name" value="VOC_core"/>
</dbReference>
<evidence type="ECO:0000313" key="2">
    <source>
        <dbReference type="EMBL" id="SFV28230.1"/>
    </source>
</evidence>